<evidence type="ECO:0000256" key="5">
    <source>
        <dbReference type="PIRSR" id="PIRSR641708-1"/>
    </source>
</evidence>
<dbReference type="CDD" id="cd02568">
    <property type="entry name" value="PseudoU_synth_PUS1_PUS2"/>
    <property type="match status" value="1"/>
</dbReference>
<feature type="compositionally biased region" description="Basic residues" evidence="7">
    <location>
        <begin position="289"/>
        <end position="300"/>
    </location>
</feature>
<dbReference type="InterPro" id="IPR001406">
    <property type="entry name" value="PsdUridine_synth_TruA"/>
</dbReference>
<dbReference type="InterPro" id="IPR041708">
    <property type="entry name" value="PUS1/PUS2-like"/>
</dbReference>
<dbReference type="InterPro" id="IPR020094">
    <property type="entry name" value="TruA/RsuA/RluB/E/F_N"/>
</dbReference>
<dbReference type="GO" id="GO:0031119">
    <property type="term" value="P:tRNA pseudouridine synthesis"/>
    <property type="evidence" value="ECO:0007669"/>
    <property type="project" value="InterPro"/>
</dbReference>
<keyword evidence="3" id="KW-0413">Isomerase</keyword>
<dbReference type="Gene3D" id="3.30.70.580">
    <property type="entry name" value="Pseudouridine synthase I, catalytic domain, N-terminal subdomain"/>
    <property type="match status" value="1"/>
</dbReference>
<dbReference type="GO" id="GO:1990481">
    <property type="term" value="P:mRNA pseudouridine synthesis"/>
    <property type="evidence" value="ECO:0007669"/>
    <property type="project" value="TreeGrafter"/>
</dbReference>
<comment type="similarity">
    <text evidence="1">Belongs to the tRNA pseudouridine synthase TruA family.</text>
</comment>
<dbReference type="InterPro" id="IPR020095">
    <property type="entry name" value="PsdUridine_synth_TruA_C"/>
</dbReference>
<evidence type="ECO:0000256" key="6">
    <source>
        <dbReference type="PIRSR" id="PIRSR641708-2"/>
    </source>
</evidence>
<dbReference type="RefSeq" id="XP_031377228.1">
    <property type="nucleotide sequence ID" value="XM_031521368.1"/>
</dbReference>
<keyword evidence="8" id="KW-1185">Reference proteome</keyword>
<evidence type="ECO:0000256" key="1">
    <source>
        <dbReference type="ARBA" id="ARBA00009375"/>
    </source>
</evidence>
<evidence type="ECO:0000313" key="9">
    <source>
        <dbReference type="RefSeq" id="XP_031377228.1"/>
    </source>
</evidence>
<feature type="active site" description="Nucleophile" evidence="5">
    <location>
        <position position="137"/>
    </location>
</feature>
<name>A0A6P8C7V2_PUNGR</name>
<reference evidence="9" key="2">
    <citation type="submission" date="2025-08" db="UniProtKB">
        <authorList>
            <consortium name="RefSeq"/>
        </authorList>
    </citation>
    <scope>IDENTIFICATION</scope>
    <source>
        <tissue evidence="9">Leaf</tissue>
    </source>
</reference>
<dbReference type="GO" id="GO:0003723">
    <property type="term" value="F:RNA binding"/>
    <property type="evidence" value="ECO:0007669"/>
    <property type="project" value="InterPro"/>
</dbReference>
<accession>A0A6P8C7V2</accession>
<evidence type="ECO:0000256" key="2">
    <source>
        <dbReference type="ARBA" id="ARBA00022694"/>
    </source>
</evidence>
<dbReference type="GeneID" id="116192739"/>
<proteinExistence type="inferred from homology"/>
<reference evidence="8" key="1">
    <citation type="journal article" date="2020" name="Plant Biotechnol. J.">
        <title>The pomegranate (Punica granatum L.) draft genome dissects genetic divergence between soft- and hard-seeded cultivars.</title>
        <authorList>
            <person name="Luo X."/>
            <person name="Li H."/>
            <person name="Wu Z."/>
            <person name="Yao W."/>
            <person name="Zhao P."/>
            <person name="Cao D."/>
            <person name="Yu H."/>
            <person name="Li K."/>
            <person name="Poudel K."/>
            <person name="Zhao D."/>
            <person name="Zhang F."/>
            <person name="Xia X."/>
            <person name="Chen L."/>
            <person name="Wang Q."/>
            <person name="Jing D."/>
            <person name="Cao S."/>
        </authorList>
    </citation>
    <scope>NUCLEOTIDE SEQUENCE [LARGE SCALE GENOMIC DNA]</scope>
    <source>
        <strain evidence="8">cv. Tunisia</strain>
    </source>
</reference>
<evidence type="ECO:0000256" key="7">
    <source>
        <dbReference type="SAM" id="MobiDB-lite"/>
    </source>
</evidence>
<evidence type="ECO:0000256" key="3">
    <source>
        <dbReference type="ARBA" id="ARBA00023235"/>
    </source>
</evidence>
<keyword evidence="2" id="KW-0819">tRNA processing</keyword>
<organism evidence="8 9">
    <name type="scientific">Punica granatum</name>
    <name type="common">Pomegranate</name>
    <dbReference type="NCBI Taxonomy" id="22663"/>
    <lineage>
        <taxon>Eukaryota</taxon>
        <taxon>Viridiplantae</taxon>
        <taxon>Streptophyta</taxon>
        <taxon>Embryophyta</taxon>
        <taxon>Tracheophyta</taxon>
        <taxon>Spermatophyta</taxon>
        <taxon>Magnoliopsida</taxon>
        <taxon>eudicotyledons</taxon>
        <taxon>Gunneridae</taxon>
        <taxon>Pentapetalae</taxon>
        <taxon>rosids</taxon>
        <taxon>malvids</taxon>
        <taxon>Myrtales</taxon>
        <taxon>Lythraceae</taxon>
        <taxon>Punica</taxon>
    </lineage>
</organism>
<feature type="region of interest" description="Disordered" evidence="7">
    <location>
        <begin position="289"/>
        <end position="310"/>
    </location>
</feature>
<dbReference type="GO" id="GO:0005634">
    <property type="term" value="C:nucleus"/>
    <property type="evidence" value="ECO:0007669"/>
    <property type="project" value="TreeGrafter"/>
</dbReference>
<dbReference type="SUPFAM" id="SSF55120">
    <property type="entry name" value="Pseudouridine synthase"/>
    <property type="match status" value="3"/>
</dbReference>
<gene>
    <name evidence="9" type="primary">LOC116192739</name>
</gene>
<dbReference type="Gene3D" id="3.30.70.660">
    <property type="entry name" value="Pseudouridine synthase I, catalytic domain, C-terminal subdomain"/>
    <property type="match status" value="1"/>
</dbReference>
<dbReference type="PANTHER" id="PTHR11142:SF9">
    <property type="entry name" value="TRNA PSEUDOURIDINE SYNTHASE-RELATED"/>
    <property type="match status" value="1"/>
</dbReference>
<dbReference type="AlphaFoldDB" id="A0A6P8C7V2"/>
<evidence type="ECO:0000313" key="8">
    <source>
        <dbReference type="Proteomes" id="UP000515151"/>
    </source>
</evidence>
<dbReference type="OrthoDB" id="10256309at2759"/>
<comment type="catalytic activity">
    <reaction evidence="4">
        <text>a uridine in tRNA = a pseudouridine in tRNA</text>
        <dbReference type="Rhea" id="RHEA:54572"/>
        <dbReference type="Rhea" id="RHEA-COMP:13339"/>
        <dbReference type="Rhea" id="RHEA-COMP:13934"/>
        <dbReference type="ChEBI" id="CHEBI:65314"/>
        <dbReference type="ChEBI" id="CHEBI:65315"/>
    </reaction>
</comment>
<feature type="binding site" evidence="6">
    <location>
        <position position="234"/>
    </location>
    <ligand>
        <name>substrate</name>
    </ligand>
</feature>
<dbReference type="PANTHER" id="PTHR11142">
    <property type="entry name" value="PSEUDOURIDYLATE SYNTHASE"/>
    <property type="match status" value="1"/>
</dbReference>
<dbReference type="GO" id="GO:0009982">
    <property type="term" value="F:pseudouridine synthase activity"/>
    <property type="evidence" value="ECO:0007669"/>
    <property type="project" value="InterPro"/>
</dbReference>
<dbReference type="FunFam" id="3.30.70.580:FF:000002">
    <property type="entry name" value="tRNA pseudouridine synthase"/>
    <property type="match status" value="1"/>
</dbReference>
<dbReference type="Proteomes" id="UP000515151">
    <property type="component" value="Chromosome 1"/>
</dbReference>
<evidence type="ECO:0000256" key="4">
    <source>
        <dbReference type="ARBA" id="ARBA00036943"/>
    </source>
</evidence>
<protein>
    <submittedName>
        <fullName evidence="9">tRNA pseudouridine synthase isoform X1</fullName>
    </submittedName>
</protein>
<sequence length="562" mass="64006">MNFIENMAVYSQKLLFSPFLFRPAKPKPSLLSIIDPISPARSFFCSSAQILSPAPPSSYEEPNPGSTKWQPFRKKKVVMRVGYVGSDYRGLQMQRDEHSLSTIEEELENAIYNAGGILESNFGNLNKIAWGRSSRTDKGVHSLATTITLKMEIPEFAWREDPYGIHLADHINSHLPNNIKVFSILPSKSWSCQVYKHIAGICVPFPLFYPVLIVTCIGPIRSFDPRRECSIRKYSYLLPAEIIGIKDMHSTVEVDHHISDFNNILNTFEGDHPFHNYTVRSKYRRKFSMQKSRKDRRSTIKAKPANTASISELEEIDEDQNSSLYNDSAEIDQEGIGENSMVGGLDENIIDTCHDYGNSQKDLSSDMTVRARWLYEPDEKDRVSSSHFRKILRCSSGKPQKLLGLEYVEISVWGESFMLHQIRKMVGTAIAVKRDIFPKDILALSLAKHSRIVLPLAPSEVLILRGNNYQLSKQPGEVTRPEMLAQAESEVILSNVEKFYQSTVLPQIARFLAPSRPPWREWTEKLELSRIPESQLDEVRDGLRTWQEKLASRKGAELVSNQ</sequence>
<dbReference type="InterPro" id="IPR020103">
    <property type="entry name" value="PsdUridine_synth_cat_dom_sf"/>
</dbReference>